<dbReference type="RefSeq" id="WP_109741813.1">
    <property type="nucleotide sequence ID" value="NZ_QGGO01000004.1"/>
</dbReference>
<feature type="transmembrane region" description="Helical" evidence="1">
    <location>
        <begin position="16"/>
        <end position="39"/>
    </location>
</feature>
<feature type="transmembrane region" description="Helical" evidence="1">
    <location>
        <begin position="112"/>
        <end position="132"/>
    </location>
</feature>
<evidence type="ECO:0000313" key="2">
    <source>
        <dbReference type="EMBL" id="PWK28256.1"/>
    </source>
</evidence>
<evidence type="ECO:0000313" key="3">
    <source>
        <dbReference type="Proteomes" id="UP000245489"/>
    </source>
</evidence>
<reference evidence="2 3" key="1">
    <citation type="submission" date="2018-05" db="EMBL/GenBank/DDBJ databases">
        <title>Genomic Encyclopedia of Archaeal and Bacterial Type Strains, Phase II (KMG-II): from individual species to whole genera.</title>
        <authorList>
            <person name="Goeker M."/>
        </authorList>
    </citation>
    <scope>NUCLEOTIDE SEQUENCE [LARGE SCALE GENOMIC DNA]</scope>
    <source>
        <strain evidence="2 3">DSM 22214</strain>
    </source>
</reference>
<dbReference type="GO" id="GO:0016020">
    <property type="term" value="C:membrane"/>
    <property type="evidence" value="ECO:0007669"/>
    <property type="project" value="InterPro"/>
</dbReference>
<feature type="transmembrane region" description="Helical" evidence="1">
    <location>
        <begin position="152"/>
        <end position="174"/>
    </location>
</feature>
<dbReference type="InterPro" id="IPR034804">
    <property type="entry name" value="SQR/QFR_C/D"/>
</dbReference>
<dbReference type="Proteomes" id="UP000245489">
    <property type="component" value="Unassembled WGS sequence"/>
</dbReference>
<dbReference type="SUPFAM" id="SSF81343">
    <property type="entry name" value="Fumarate reductase respiratory complex transmembrane subunits"/>
    <property type="match status" value="1"/>
</dbReference>
<sequence>MSWVTKTLTSSLGRKLIMAVTGLSLIAFLVVHCAINACIFLNDGGHTFNEAAEFMAHNLFIRISEVGLMAGLLIHIVDGLMLWKSNNEKRPVKYAVVKGEANSTWYSRSMGLLGSLLLIFLVVHLRHFWVVSRFTDVISGGQKTLFQEMVEVFANPIPVVLYVVGCLSLAYHLLHGFQSAFQTMGWNHPKYTPFVKCLGAGFSILIPLIFAAMPIAMHLGWIK</sequence>
<dbReference type="EMBL" id="QGGO01000004">
    <property type="protein sequence ID" value="PWK28256.1"/>
    <property type="molecule type" value="Genomic_DNA"/>
</dbReference>
<accession>A0A316EDN5</accession>
<comment type="caution">
    <text evidence="2">The sequence shown here is derived from an EMBL/GenBank/DDBJ whole genome shotgun (WGS) entry which is preliminary data.</text>
</comment>
<name>A0A316EDN5_9BACT</name>
<organism evidence="2 3">
    <name type="scientific">Arcicella aurantiaca</name>
    <dbReference type="NCBI Taxonomy" id="591202"/>
    <lineage>
        <taxon>Bacteria</taxon>
        <taxon>Pseudomonadati</taxon>
        <taxon>Bacteroidota</taxon>
        <taxon>Cytophagia</taxon>
        <taxon>Cytophagales</taxon>
        <taxon>Flectobacillaceae</taxon>
        <taxon>Arcicella</taxon>
    </lineage>
</organism>
<keyword evidence="1" id="KW-0472">Membrane</keyword>
<dbReference type="OrthoDB" id="9802842at2"/>
<dbReference type="Gene3D" id="1.20.1300.10">
    <property type="entry name" value="Fumarate reductase/succinate dehydrogenase, transmembrane subunit"/>
    <property type="match status" value="1"/>
</dbReference>
<dbReference type="NCBIfam" id="TIGR02046">
    <property type="entry name" value="sdhC_b558_fam"/>
    <property type="match status" value="1"/>
</dbReference>
<dbReference type="AlphaFoldDB" id="A0A316EDN5"/>
<evidence type="ECO:0000256" key="1">
    <source>
        <dbReference type="SAM" id="Phobius"/>
    </source>
</evidence>
<keyword evidence="1" id="KW-0812">Transmembrane</keyword>
<feature type="transmembrane region" description="Helical" evidence="1">
    <location>
        <begin position="194"/>
        <end position="217"/>
    </location>
</feature>
<dbReference type="InterPro" id="IPR011138">
    <property type="entry name" value="Cytochrome_b-558"/>
</dbReference>
<feature type="transmembrane region" description="Helical" evidence="1">
    <location>
        <begin position="59"/>
        <end position="83"/>
    </location>
</feature>
<dbReference type="CDD" id="cd03498">
    <property type="entry name" value="SQR_TypeB_2_TM"/>
    <property type="match status" value="1"/>
</dbReference>
<proteinExistence type="predicted"/>
<keyword evidence="3" id="KW-1185">Reference proteome</keyword>
<keyword evidence="1" id="KW-1133">Transmembrane helix</keyword>
<protein>
    <submittedName>
        <fullName evidence="2">Succinate dehydrogenase / fumarate reductase cytochrome b subunit</fullName>
    </submittedName>
</protein>
<gene>
    <name evidence="2" type="ORF">LV89_01039</name>
</gene>